<keyword evidence="2 6" id="KW-0547">Nucleotide-binding</keyword>
<dbReference type="GO" id="GO:0005524">
    <property type="term" value="F:ATP binding"/>
    <property type="evidence" value="ECO:0007669"/>
    <property type="project" value="UniProtKB-KW"/>
</dbReference>
<reference evidence="7 8" key="1">
    <citation type="journal article" date="2016" name="Nat. Commun.">
        <title>Thousands of microbial genomes shed light on interconnected biogeochemical processes in an aquifer system.</title>
        <authorList>
            <person name="Anantharaman K."/>
            <person name="Brown C.T."/>
            <person name="Hug L.A."/>
            <person name="Sharon I."/>
            <person name="Castelle C.J."/>
            <person name="Probst A.J."/>
            <person name="Thomas B.C."/>
            <person name="Singh A."/>
            <person name="Wilkins M.J."/>
            <person name="Karaoz U."/>
            <person name="Brodie E.L."/>
            <person name="Williams K.H."/>
            <person name="Hubbard S.S."/>
            <person name="Banfield J.F."/>
        </authorList>
    </citation>
    <scope>NUCLEOTIDE SEQUENCE [LARGE SCALE GENOMIC DNA]</scope>
</reference>
<keyword evidence="4 6" id="KW-0133">Cell shape</keyword>
<dbReference type="PRINTS" id="PR01652">
    <property type="entry name" value="SHAPEPROTEIN"/>
</dbReference>
<dbReference type="GO" id="GO:0000902">
    <property type="term" value="P:cell morphogenesis"/>
    <property type="evidence" value="ECO:0007669"/>
    <property type="project" value="InterPro"/>
</dbReference>
<protein>
    <recommendedName>
        <fullName evidence="6">Cell shape-determining protein MreB</fullName>
    </recommendedName>
</protein>
<comment type="caution">
    <text evidence="7">The sequence shown here is derived from an EMBL/GenBank/DDBJ whole genome shotgun (WGS) entry which is preliminary data.</text>
</comment>
<comment type="similarity">
    <text evidence="5 6">Belongs to the FtsA/MreB family.</text>
</comment>
<dbReference type="InterPro" id="IPR043129">
    <property type="entry name" value="ATPase_NBD"/>
</dbReference>
<comment type="caution">
    <text evidence="6">Lacks conserved residue(s) required for the propagation of feature annotation.</text>
</comment>
<evidence type="ECO:0000256" key="1">
    <source>
        <dbReference type="ARBA" id="ARBA00022490"/>
    </source>
</evidence>
<dbReference type="SUPFAM" id="SSF53067">
    <property type="entry name" value="Actin-like ATPase domain"/>
    <property type="match status" value="2"/>
</dbReference>
<dbReference type="NCBIfam" id="TIGR00904">
    <property type="entry name" value="mreB"/>
    <property type="match status" value="1"/>
</dbReference>
<accession>A0A1F5J8G3</accession>
<dbReference type="EMBL" id="MFCX01000036">
    <property type="protein sequence ID" value="OGE24934.1"/>
    <property type="molecule type" value="Genomic_DNA"/>
</dbReference>
<dbReference type="HAMAP" id="MF_02207">
    <property type="entry name" value="MreB"/>
    <property type="match status" value="1"/>
</dbReference>
<feature type="binding site" evidence="6">
    <location>
        <begin position="171"/>
        <end position="173"/>
    </location>
    <ligand>
        <name>ATP</name>
        <dbReference type="ChEBI" id="CHEBI:30616"/>
    </ligand>
</feature>
<sequence>MLNRFWSYFAHDVGIDLGTVNTLVLVKNKGIVIREPTVVALHRKTRQILAIGTEAKRMLGRTPAAIEAVRPLRNGVISDFDTTEAMLRYFIRKVHNNPSKSMWSLPKIPKPRVAVGIPSGVTEVERRAVQDACLSAGAREAFLIEEPMAAAIGAKLPVEEPEGVMIVDIGGGTTEIAVISLGGMVINRSLRVAGDELDEAIVSYMRTRYGMLIGEKSAEDIKIEIGSAFPVDKMDSQATVVRGRDLATGLPKSLKISASEIREALSSIISQIISTIKEVLEETPPELLTDIVERGIFLAGGGALIPGLDKRIAEETKLPIYVADDPLTTVVRGCGEVLNNLDLLGKVKVTGGLRKY</sequence>
<comment type="subcellular location">
    <subcellularLocation>
        <location evidence="6">Cytoplasm</location>
    </subcellularLocation>
    <text evidence="6">Membrane-associated.</text>
</comment>
<dbReference type="PANTHER" id="PTHR42749:SF1">
    <property type="entry name" value="CELL SHAPE-DETERMINING PROTEIN MREB"/>
    <property type="match status" value="1"/>
</dbReference>
<feature type="binding site" evidence="6">
    <location>
        <begin position="219"/>
        <end position="222"/>
    </location>
    <ligand>
        <name>ATP</name>
        <dbReference type="ChEBI" id="CHEBI:30616"/>
    </ligand>
</feature>
<name>A0A1F5J8G3_9BACT</name>
<dbReference type="GO" id="GO:0005737">
    <property type="term" value="C:cytoplasm"/>
    <property type="evidence" value="ECO:0007669"/>
    <property type="project" value="UniProtKB-SubCell"/>
</dbReference>
<dbReference type="GO" id="GO:0008360">
    <property type="term" value="P:regulation of cell shape"/>
    <property type="evidence" value="ECO:0007669"/>
    <property type="project" value="UniProtKB-UniRule"/>
</dbReference>
<dbReference type="AlphaFoldDB" id="A0A1F5J8G3"/>
<comment type="subunit">
    <text evidence="6">Forms polymers.</text>
</comment>
<dbReference type="Gene3D" id="3.30.420.40">
    <property type="match status" value="3"/>
</dbReference>
<evidence type="ECO:0000256" key="3">
    <source>
        <dbReference type="ARBA" id="ARBA00022840"/>
    </source>
</evidence>
<evidence type="ECO:0000256" key="5">
    <source>
        <dbReference type="ARBA" id="ARBA00023458"/>
    </source>
</evidence>
<evidence type="ECO:0000256" key="4">
    <source>
        <dbReference type="ARBA" id="ARBA00022960"/>
    </source>
</evidence>
<evidence type="ECO:0000256" key="6">
    <source>
        <dbReference type="HAMAP-Rule" id="MF_02207"/>
    </source>
</evidence>
<keyword evidence="3 6" id="KW-0067">ATP-binding</keyword>
<comment type="function">
    <text evidence="6">Forms membrane-associated dynamic filaments that are essential for cell shape determination. Acts by regulating cell wall synthesis and cell elongation, and thus cell shape. A feedback loop between cell geometry and MreB localization may maintain elongated cell shape by targeting cell wall growth to regions of negative cell wall curvature.</text>
</comment>
<dbReference type="InterPro" id="IPR056546">
    <property type="entry name" value="MreB_MamK-like"/>
</dbReference>
<dbReference type="Proteomes" id="UP000177042">
    <property type="component" value="Unassembled WGS sequence"/>
</dbReference>
<organism evidence="7 8">
    <name type="scientific">Candidatus Daviesbacteria bacterium RIFCSPHIGHO2_02_FULL_39_12</name>
    <dbReference type="NCBI Taxonomy" id="1797770"/>
    <lineage>
        <taxon>Bacteria</taxon>
        <taxon>Candidatus Daviesiibacteriota</taxon>
    </lineage>
</organism>
<dbReference type="Pfam" id="PF06723">
    <property type="entry name" value="MreB_Mbl"/>
    <property type="match status" value="1"/>
</dbReference>
<dbReference type="InterPro" id="IPR004753">
    <property type="entry name" value="MreB"/>
</dbReference>
<keyword evidence="1 6" id="KW-0963">Cytoplasm</keyword>
<dbReference type="CDD" id="cd10225">
    <property type="entry name" value="ASKHA_NBD_MreB-like"/>
    <property type="match status" value="1"/>
</dbReference>
<evidence type="ECO:0000313" key="8">
    <source>
        <dbReference type="Proteomes" id="UP000177042"/>
    </source>
</evidence>
<evidence type="ECO:0000256" key="2">
    <source>
        <dbReference type="ARBA" id="ARBA00022741"/>
    </source>
</evidence>
<dbReference type="NCBIfam" id="NF010539">
    <property type="entry name" value="PRK13927.1"/>
    <property type="match status" value="1"/>
</dbReference>
<proteinExistence type="inferred from homology"/>
<dbReference type="PANTHER" id="PTHR42749">
    <property type="entry name" value="CELL SHAPE-DETERMINING PROTEIN MREB"/>
    <property type="match status" value="1"/>
</dbReference>
<feature type="binding site" evidence="6">
    <location>
        <begin position="301"/>
        <end position="304"/>
    </location>
    <ligand>
        <name>ATP</name>
        <dbReference type="ChEBI" id="CHEBI:30616"/>
    </ligand>
</feature>
<gene>
    <name evidence="6" type="primary">mreB</name>
    <name evidence="7" type="ORF">A3C26_00300</name>
</gene>
<evidence type="ECO:0000313" key="7">
    <source>
        <dbReference type="EMBL" id="OGE24934.1"/>
    </source>
</evidence>